<reference evidence="2 3" key="1">
    <citation type="journal article" date="2016" name="Mol. Biol. Evol.">
        <title>Comparative Genomics of Early-Diverging Mushroom-Forming Fungi Provides Insights into the Origins of Lignocellulose Decay Capabilities.</title>
        <authorList>
            <person name="Nagy L.G."/>
            <person name="Riley R."/>
            <person name="Tritt A."/>
            <person name="Adam C."/>
            <person name="Daum C."/>
            <person name="Floudas D."/>
            <person name="Sun H."/>
            <person name="Yadav J.S."/>
            <person name="Pangilinan J."/>
            <person name="Larsson K.H."/>
            <person name="Matsuura K."/>
            <person name="Barry K."/>
            <person name="Labutti K."/>
            <person name="Kuo R."/>
            <person name="Ohm R.A."/>
            <person name="Bhattacharya S.S."/>
            <person name="Shirouzu T."/>
            <person name="Yoshinaga Y."/>
            <person name="Martin F.M."/>
            <person name="Grigoriev I.V."/>
            <person name="Hibbett D.S."/>
        </authorList>
    </citation>
    <scope>NUCLEOTIDE SEQUENCE [LARGE SCALE GENOMIC DNA]</scope>
    <source>
        <strain evidence="2 3">HHB12029</strain>
    </source>
</reference>
<sequence length="184" mass="20032">MSDLADAHIEQTPKRRGAFSTAKLHMGSATVLGQVSMRKSCVFVPLPCGRGPGVDENSSSSRAPCRSGHADLGVAPGGPGRQPYTTAAVVEFEALQTSVYRTEIPFPIDLFAFSHLLACDASTVWIQRNHITSSLRIGRTFGARASRPLTTVLSNQSRLCPAFVRRPSRRTGRMHDDYRTTTDD</sequence>
<evidence type="ECO:0000313" key="2">
    <source>
        <dbReference type="EMBL" id="KZV90419.1"/>
    </source>
</evidence>
<dbReference type="Proteomes" id="UP000077266">
    <property type="component" value="Unassembled WGS sequence"/>
</dbReference>
<gene>
    <name evidence="2" type="ORF">EXIGLDRAFT_120670</name>
</gene>
<name>A0A166ABM9_EXIGL</name>
<organism evidence="2 3">
    <name type="scientific">Exidia glandulosa HHB12029</name>
    <dbReference type="NCBI Taxonomy" id="1314781"/>
    <lineage>
        <taxon>Eukaryota</taxon>
        <taxon>Fungi</taxon>
        <taxon>Dikarya</taxon>
        <taxon>Basidiomycota</taxon>
        <taxon>Agaricomycotina</taxon>
        <taxon>Agaricomycetes</taxon>
        <taxon>Auriculariales</taxon>
        <taxon>Exidiaceae</taxon>
        <taxon>Exidia</taxon>
    </lineage>
</organism>
<evidence type="ECO:0000313" key="3">
    <source>
        <dbReference type="Proteomes" id="UP000077266"/>
    </source>
</evidence>
<protein>
    <submittedName>
        <fullName evidence="2">Uncharacterized protein</fullName>
    </submittedName>
</protein>
<evidence type="ECO:0000256" key="1">
    <source>
        <dbReference type="SAM" id="MobiDB-lite"/>
    </source>
</evidence>
<keyword evidence="3" id="KW-1185">Reference proteome</keyword>
<dbReference type="EMBL" id="KV426049">
    <property type="protein sequence ID" value="KZV90419.1"/>
    <property type="molecule type" value="Genomic_DNA"/>
</dbReference>
<dbReference type="InParanoid" id="A0A166ABM9"/>
<accession>A0A166ABM9</accession>
<proteinExistence type="predicted"/>
<feature type="region of interest" description="Disordered" evidence="1">
    <location>
        <begin position="52"/>
        <end position="79"/>
    </location>
</feature>
<dbReference type="AlphaFoldDB" id="A0A166ABM9"/>